<name>A0A6G0WPR8_9STRA</name>
<sequence>MDRPGMPTQKEARRLAEIIRKRKYRASKRSELIELESQARRLTAYLSEQKRAIRARQLARAKEETLSLQTQVSQYHCLTQIFSQCVHVNEHPQKDLSNRSTWFESTLLAHPISRRQGIQWLSERVYHQARRMMPLSEDAMDTAYVLPLVQPYQGQTEMVFSFNAHLADELDEDGVTIAALETRFRHTLPTDFRSAASVDWGKVVGTNSTFTSQLLERVDDRFAYSTTQTIALAPIFFPSPDELFPLEDGVLRPHGFSWTIYEAVSSGVTLVHNFALQYTPIMANGRVIPLERIGRLFGLSPAGVHHRDAYIQRVWSAAEPLSSIPKDFSPEN</sequence>
<evidence type="ECO:0000313" key="1">
    <source>
        <dbReference type="EMBL" id="KAF0729409.1"/>
    </source>
</evidence>
<dbReference type="EMBL" id="VJMJ01000164">
    <property type="protein sequence ID" value="KAF0729409.1"/>
    <property type="molecule type" value="Genomic_DNA"/>
</dbReference>
<keyword evidence="2" id="KW-1185">Reference proteome</keyword>
<protein>
    <submittedName>
        <fullName evidence="1">Uncharacterized protein</fullName>
    </submittedName>
</protein>
<gene>
    <name evidence="1" type="ORF">Ae201684_012910</name>
</gene>
<accession>A0A6G0WPR8</accession>
<evidence type="ECO:0000313" key="2">
    <source>
        <dbReference type="Proteomes" id="UP000481153"/>
    </source>
</evidence>
<proteinExistence type="predicted"/>
<comment type="caution">
    <text evidence="1">The sequence shown here is derived from an EMBL/GenBank/DDBJ whole genome shotgun (WGS) entry which is preliminary data.</text>
</comment>
<organism evidence="1 2">
    <name type="scientific">Aphanomyces euteiches</name>
    <dbReference type="NCBI Taxonomy" id="100861"/>
    <lineage>
        <taxon>Eukaryota</taxon>
        <taxon>Sar</taxon>
        <taxon>Stramenopiles</taxon>
        <taxon>Oomycota</taxon>
        <taxon>Saprolegniomycetes</taxon>
        <taxon>Saprolegniales</taxon>
        <taxon>Verrucalvaceae</taxon>
        <taxon>Aphanomyces</taxon>
    </lineage>
</organism>
<dbReference type="VEuPathDB" id="FungiDB:AeMF1_019163"/>
<dbReference type="Proteomes" id="UP000481153">
    <property type="component" value="Unassembled WGS sequence"/>
</dbReference>
<dbReference type="AlphaFoldDB" id="A0A6G0WPR8"/>
<reference evidence="1 2" key="1">
    <citation type="submission" date="2019-07" db="EMBL/GenBank/DDBJ databases">
        <title>Genomics analysis of Aphanomyces spp. identifies a new class of oomycete effector associated with host adaptation.</title>
        <authorList>
            <person name="Gaulin E."/>
        </authorList>
    </citation>
    <scope>NUCLEOTIDE SEQUENCE [LARGE SCALE GENOMIC DNA]</scope>
    <source>
        <strain evidence="1 2">ATCC 201684</strain>
    </source>
</reference>